<keyword evidence="2" id="KW-0472">Membrane</keyword>
<evidence type="ECO:0000256" key="3">
    <source>
        <dbReference type="SAM" id="SignalP"/>
    </source>
</evidence>
<name>A0A839K173_9FIRM</name>
<evidence type="ECO:0000256" key="1">
    <source>
        <dbReference type="SAM" id="MobiDB-lite"/>
    </source>
</evidence>
<keyword evidence="3" id="KW-0732">Signal</keyword>
<dbReference type="AlphaFoldDB" id="A0A839K173"/>
<organism evidence="4 5">
    <name type="scientific">Variimorphobacter saccharofermentans</name>
    <dbReference type="NCBI Taxonomy" id="2755051"/>
    <lineage>
        <taxon>Bacteria</taxon>
        <taxon>Bacillati</taxon>
        <taxon>Bacillota</taxon>
        <taxon>Clostridia</taxon>
        <taxon>Lachnospirales</taxon>
        <taxon>Lachnospiraceae</taxon>
        <taxon>Variimorphobacter</taxon>
    </lineage>
</organism>
<dbReference type="EMBL" id="JACEGA010000001">
    <property type="protein sequence ID" value="MBB2182471.1"/>
    <property type="molecule type" value="Genomic_DNA"/>
</dbReference>
<evidence type="ECO:0000313" key="4">
    <source>
        <dbReference type="EMBL" id="MBB2182471.1"/>
    </source>
</evidence>
<evidence type="ECO:0000256" key="2">
    <source>
        <dbReference type="SAM" id="Phobius"/>
    </source>
</evidence>
<sequence length="281" mass="31099">MIKIKLMKAVMLGLCISTLSTGIAYGKVAEGRTSASAGQEQTDISSELMKLQKRIDQTVFNDKAEEIEAKGFDIYYTGVSDSFVEIGIVPFTKENAEYLYKLFGKENVKVVQAEENILYTTTDTAEEQVVEEDIQPEKRSEENKTKENRTEEKKAEENKTEKNEELVDEIPADAPVTHTQEEQDLIEERVYKGEEAQVQIEGADEEVLEVDPELIYQTTIADDGQDDVEVQLEAVAEDSAVVTSVQEEAKSLSAPILVLIVAGAAVLVGAVILMVNKKKTV</sequence>
<reference evidence="4 5" key="1">
    <citation type="submission" date="2020-07" db="EMBL/GenBank/DDBJ databases">
        <title>Characterization and genome sequencing of isolate MD1, a novel member within the family Lachnospiraceae.</title>
        <authorList>
            <person name="Rettenmaier R."/>
            <person name="Di Bello L."/>
            <person name="Zinser C."/>
            <person name="Scheitz K."/>
            <person name="Liebl W."/>
            <person name="Zverlov V."/>
        </authorList>
    </citation>
    <scope>NUCLEOTIDE SEQUENCE [LARGE SCALE GENOMIC DNA]</scope>
    <source>
        <strain evidence="4 5">MD1</strain>
    </source>
</reference>
<keyword evidence="2" id="KW-1133">Transmembrane helix</keyword>
<accession>A0A839K173</accession>
<feature type="region of interest" description="Disordered" evidence="1">
    <location>
        <begin position="127"/>
        <end position="165"/>
    </location>
</feature>
<comment type="caution">
    <text evidence="4">The sequence shown here is derived from an EMBL/GenBank/DDBJ whole genome shotgun (WGS) entry which is preliminary data.</text>
</comment>
<dbReference type="Proteomes" id="UP000574276">
    <property type="component" value="Unassembled WGS sequence"/>
</dbReference>
<evidence type="ECO:0000313" key="5">
    <source>
        <dbReference type="Proteomes" id="UP000574276"/>
    </source>
</evidence>
<keyword evidence="5" id="KW-1185">Reference proteome</keyword>
<feature type="transmembrane region" description="Helical" evidence="2">
    <location>
        <begin position="252"/>
        <end position="275"/>
    </location>
</feature>
<protein>
    <submittedName>
        <fullName evidence="4">Uncharacterized protein</fullName>
    </submittedName>
</protein>
<feature type="chain" id="PRO_5032973565" evidence="3">
    <location>
        <begin position="27"/>
        <end position="281"/>
    </location>
</feature>
<feature type="signal peptide" evidence="3">
    <location>
        <begin position="1"/>
        <end position="26"/>
    </location>
</feature>
<dbReference type="RefSeq" id="WP_228352191.1">
    <property type="nucleotide sequence ID" value="NZ_JACEGA010000001.1"/>
</dbReference>
<gene>
    <name evidence="4" type="ORF">H0486_06225</name>
</gene>
<feature type="compositionally biased region" description="Basic and acidic residues" evidence="1">
    <location>
        <begin position="135"/>
        <end position="165"/>
    </location>
</feature>
<proteinExistence type="predicted"/>
<keyword evidence="2" id="KW-0812">Transmembrane</keyword>